<keyword evidence="2" id="KW-1003">Cell membrane</keyword>
<keyword evidence="4" id="KW-0812">Transmembrane</keyword>
<evidence type="ECO:0000256" key="4">
    <source>
        <dbReference type="ARBA" id="ARBA00022692"/>
    </source>
</evidence>
<evidence type="ECO:0000313" key="11">
    <source>
        <dbReference type="Proteomes" id="UP001152888"/>
    </source>
</evidence>
<organism evidence="10 11">
    <name type="scientific">Acanthoscelides obtectus</name>
    <name type="common">Bean weevil</name>
    <name type="synonym">Bruchus obtectus</name>
    <dbReference type="NCBI Taxonomy" id="200917"/>
    <lineage>
        <taxon>Eukaryota</taxon>
        <taxon>Metazoa</taxon>
        <taxon>Ecdysozoa</taxon>
        <taxon>Arthropoda</taxon>
        <taxon>Hexapoda</taxon>
        <taxon>Insecta</taxon>
        <taxon>Pterygota</taxon>
        <taxon>Neoptera</taxon>
        <taxon>Endopterygota</taxon>
        <taxon>Coleoptera</taxon>
        <taxon>Polyphaga</taxon>
        <taxon>Cucujiformia</taxon>
        <taxon>Chrysomeloidea</taxon>
        <taxon>Chrysomelidae</taxon>
        <taxon>Bruchinae</taxon>
        <taxon>Bruchini</taxon>
        <taxon>Acanthoscelides</taxon>
    </lineage>
</organism>
<dbReference type="GO" id="GO:0005549">
    <property type="term" value="F:odorant binding"/>
    <property type="evidence" value="ECO:0007669"/>
    <property type="project" value="InterPro"/>
</dbReference>
<dbReference type="OrthoDB" id="6617147at2759"/>
<evidence type="ECO:0000256" key="2">
    <source>
        <dbReference type="ARBA" id="ARBA00022475"/>
    </source>
</evidence>
<dbReference type="GO" id="GO:0005886">
    <property type="term" value="C:plasma membrane"/>
    <property type="evidence" value="ECO:0007669"/>
    <property type="project" value="UniProtKB-SubCell"/>
</dbReference>
<comment type="caution">
    <text evidence="10">The sequence shown here is derived from an EMBL/GenBank/DDBJ whole genome shotgun (WGS) entry which is preliminary data.</text>
</comment>
<sequence length="180" mass="20335">MANLQKKDIETVDPIGKIRFCQEMHGFEGYKKYFWHCAAILKLLILIGRTIYAYETLNEPKKVAELVATYPVRFMDHADFTKTTMLFNLTGSCMIQLAFYAIPASDLREQSISVIDALENSDWYLFKSPLKRALVFVMMNTEKGITITAGGMANVDNEVLIAVVQKALSAITLLRALIED</sequence>
<evidence type="ECO:0000256" key="6">
    <source>
        <dbReference type="ARBA" id="ARBA00022989"/>
    </source>
</evidence>
<evidence type="ECO:0000256" key="7">
    <source>
        <dbReference type="ARBA" id="ARBA00023136"/>
    </source>
</evidence>
<dbReference type="AlphaFoldDB" id="A0A9P0PGM9"/>
<dbReference type="GO" id="GO:0007165">
    <property type="term" value="P:signal transduction"/>
    <property type="evidence" value="ECO:0007669"/>
    <property type="project" value="UniProtKB-KW"/>
</dbReference>
<evidence type="ECO:0000256" key="3">
    <source>
        <dbReference type="ARBA" id="ARBA00022606"/>
    </source>
</evidence>
<keyword evidence="6" id="KW-1133">Transmembrane helix</keyword>
<dbReference type="Pfam" id="PF02949">
    <property type="entry name" value="7tm_6"/>
    <property type="match status" value="1"/>
</dbReference>
<dbReference type="GO" id="GO:0004984">
    <property type="term" value="F:olfactory receptor activity"/>
    <property type="evidence" value="ECO:0007669"/>
    <property type="project" value="InterPro"/>
</dbReference>
<dbReference type="PANTHER" id="PTHR21137:SF35">
    <property type="entry name" value="ODORANT RECEPTOR 19A-RELATED"/>
    <property type="match status" value="1"/>
</dbReference>
<evidence type="ECO:0000256" key="5">
    <source>
        <dbReference type="ARBA" id="ARBA00022725"/>
    </source>
</evidence>
<keyword evidence="9" id="KW-0807">Transducer</keyword>
<protein>
    <submittedName>
        <fullName evidence="10">Uncharacterized protein</fullName>
    </submittedName>
</protein>
<gene>
    <name evidence="10" type="ORF">ACAOBT_LOCUS15476</name>
</gene>
<evidence type="ECO:0000256" key="1">
    <source>
        <dbReference type="ARBA" id="ARBA00004651"/>
    </source>
</evidence>
<evidence type="ECO:0000256" key="8">
    <source>
        <dbReference type="ARBA" id="ARBA00023170"/>
    </source>
</evidence>
<dbReference type="Proteomes" id="UP001152888">
    <property type="component" value="Unassembled WGS sequence"/>
</dbReference>
<name>A0A9P0PGM9_ACAOB</name>
<reference evidence="10" key="1">
    <citation type="submission" date="2022-03" db="EMBL/GenBank/DDBJ databases">
        <authorList>
            <person name="Sayadi A."/>
        </authorList>
    </citation>
    <scope>NUCLEOTIDE SEQUENCE</scope>
</reference>
<evidence type="ECO:0000256" key="9">
    <source>
        <dbReference type="ARBA" id="ARBA00023224"/>
    </source>
</evidence>
<dbReference type="EMBL" id="CAKOFQ010006936">
    <property type="protein sequence ID" value="CAH1983261.1"/>
    <property type="molecule type" value="Genomic_DNA"/>
</dbReference>
<keyword evidence="5" id="KW-0552">Olfaction</keyword>
<proteinExistence type="predicted"/>
<dbReference type="PANTHER" id="PTHR21137">
    <property type="entry name" value="ODORANT RECEPTOR"/>
    <property type="match status" value="1"/>
</dbReference>
<dbReference type="InterPro" id="IPR004117">
    <property type="entry name" value="7tm6_olfct_rcpt"/>
</dbReference>
<keyword evidence="7" id="KW-0472">Membrane</keyword>
<evidence type="ECO:0000313" key="10">
    <source>
        <dbReference type="EMBL" id="CAH1983261.1"/>
    </source>
</evidence>
<keyword evidence="8" id="KW-0675">Receptor</keyword>
<accession>A0A9P0PGM9</accession>
<keyword evidence="11" id="KW-1185">Reference proteome</keyword>
<keyword evidence="3" id="KW-0716">Sensory transduction</keyword>
<comment type="subcellular location">
    <subcellularLocation>
        <location evidence="1">Cell membrane</location>
        <topology evidence="1">Multi-pass membrane protein</topology>
    </subcellularLocation>
</comment>